<evidence type="ECO:0000256" key="1">
    <source>
        <dbReference type="SAM" id="MobiDB-lite"/>
    </source>
</evidence>
<reference evidence="2" key="2">
    <citation type="submission" date="2024-07" db="EMBL/GenBank/DDBJ databases">
        <title>Streptomyces haneummycinica sp. nov., a new antibiotic-producing actinobacterium isolated from marine sediment.</title>
        <authorList>
            <person name="Uemura M."/>
            <person name="Hamada M."/>
            <person name="Hirano S."/>
            <person name="Kobayashi K."/>
            <person name="Ohshiro T."/>
            <person name="Kobayashi T."/>
            <person name="Terahara T."/>
        </authorList>
    </citation>
    <scope>NUCLEOTIDE SEQUENCE</scope>
    <source>
        <strain evidence="2">KM77-8</strain>
    </source>
</reference>
<reference evidence="2" key="1">
    <citation type="submission" date="2024-06" db="EMBL/GenBank/DDBJ databases">
        <authorList>
            <consortium name="consrtm"/>
            <person name="Uemura M."/>
            <person name="Terahara T."/>
        </authorList>
    </citation>
    <scope>NUCLEOTIDE SEQUENCE</scope>
    <source>
        <strain evidence="2">KM77-8</strain>
    </source>
</reference>
<protein>
    <submittedName>
        <fullName evidence="2">Uncharacterized protein</fullName>
    </submittedName>
</protein>
<feature type="region of interest" description="Disordered" evidence="1">
    <location>
        <begin position="1"/>
        <end position="35"/>
    </location>
</feature>
<dbReference type="EMBL" id="AP035768">
    <property type="protein sequence ID" value="BFO22633.1"/>
    <property type="molecule type" value="Genomic_DNA"/>
</dbReference>
<name>A0AAT9HYP6_9ACTN</name>
<gene>
    <name evidence="2" type="ORF">SHKM778_90210</name>
</gene>
<evidence type="ECO:0000313" key="2">
    <source>
        <dbReference type="EMBL" id="BFO22633.1"/>
    </source>
</evidence>
<feature type="compositionally biased region" description="Basic and acidic residues" evidence="1">
    <location>
        <begin position="14"/>
        <end position="35"/>
    </location>
</feature>
<sequence length="75" mass="7896">MLDQGAQAVAVGGDQDRAAGEEVGDDRVEPVREHPDDDVLQALRLRAHLRREGRVARVGELGVLGVVGERGGGVS</sequence>
<organism evidence="2">
    <name type="scientific">Streptomyces haneummycinicus</name>
    <dbReference type="NCBI Taxonomy" id="3074435"/>
    <lineage>
        <taxon>Bacteria</taxon>
        <taxon>Bacillati</taxon>
        <taxon>Actinomycetota</taxon>
        <taxon>Actinomycetes</taxon>
        <taxon>Kitasatosporales</taxon>
        <taxon>Streptomycetaceae</taxon>
        <taxon>Streptomyces</taxon>
    </lineage>
</organism>
<dbReference type="AlphaFoldDB" id="A0AAT9HYP6"/>
<accession>A0AAT9HYP6</accession>
<proteinExistence type="predicted"/>